<protein>
    <submittedName>
        <fullName evidence="6">Uncharacterized protein</fullName>
    </submittedName>
</protein>
<dbReference type="Proteomes" id="UP001152799">
    <property type="component" value="Chromosome 9"/>
</dbReference>
<dbReference type="InterPro" id="IPR003591">
    <property type="entry name" value="Leu-rich_rpt_typical-subtyp"/>
</dbReference>
<feature type="signal peptide" evidence="5">
    <location>
        <begin position="1"/>
        <end position="19"/>
    </location>
</feature>
<reference evidence="6" key="1">
    <citation type="submission" date="2022-01" db="EMBL/GenBank/DDBJ databases">
        <authorList>
            <person name="King R."/>
        </authorList>
    </citation>
    <scope>NUCLEOTIDE SEQUENCE</scope>
</reference>
<keyword evidence="4" id="KW-0472">Membrane</keyword>
<proteinExistence type="predicted"/>
<evidence type="ECO:0000256" key="2">
    <source>
        <dbReference type="ARBA" id="ARBA00022729"/>
    </source>
</evidence>
<dbReference type="SMART" id="SM00369">
    <property type="entry name" value="LRR_TYP"/>
    <property type="match status" value="8"/>
</dbReference>
<keyword evidence="7" id="KW-1185">Reference proteome</keyword>
<keyword evidence="4" id="KW-0812">Transmembrane</keyword>
<dbReference type="InterPro" id="IPR032675">
    <property type="entry name" value="LRR_dom_sf"/>
</dbReference>
<keyword evidence="4" id="KW-1133">Transmembrane helix</keyword>
<dbReference type="PANTHER" id="PTHR24369">
    <property type="entry name" value="ANTIGEN BSP, PUTATIVE-RELATED"/>
    <property type="match status" value="1"/>
</dbReference>
<gene>
    <name evidence="6" type="ORF">CEUTPL_LOCUS14115</name>
</gene>
<evidence type="ECO:0000256" key="5">
    <source>
        <dbReference type="SAM" id="SignalP"/>
    </source>
</evidence>
<sequence length="470" mass="53850">MDYLFVIIVCLAFLSTTISYEETFENSTNLCDRCKCITSSREFVLDCQNKGFRHMIANWPEHNATLIATFSNNNISHLEILPDSDYVRDVILSRCGIETLGNGAFKAVKNLKYLDLSYNLLTTEEIAPEKFKGPYNDTVYEPLLIEHLDLSYNRIHSLPHNIFEHLTTSLTELNLAGNKLKILDHQTQVALSGLTNLKGLNLANNDLTELVGDAVKNLQKLRTLNLAMNKLDFVPETLTLLSDSLQVLYLDNNLIYELTDESFLGVKGIRMLSLTNLARLQYVNANAFSPLENLKILFLSDNPSLTTIDRDAFRENQVLEELYLHNNSLKDLHYNLTNWPTLRVFSLNDNDLICDCDLYNISQHLRPQIKQNGDGPYCINPMTDASMMIYRLTEEACDYEAEYNNSSHVINKHFRVLKLAFLTISAVFIFTGLIAVTIAFLRYRRYKMNRNYPFTTQVTYNPLRSSIISN</sequence>
<feature type="chain" id="PRO_5040269382" evidence="5">
    <location>
        <begin position="20"/>
        <end position="470"/>
    </location>
</feature>
<keyword evidence="1" id="KW-0433">Leucine-rich repeat</keyword>
<evidence type="ECO:0000256" key="4">
    <source>
        <dbReference type="SAM" id="Phobius"/>
    </source>
</evidence>
<dbReference type="InterPro" id="IPR050541">
    <property type="entry name" value="LRR_TM_domain-containing"/>
</dbReference>
<dbReference type="Pfam" id="PF13855">
    <property type="entry name" value="LRR_8"/>
    <property type="match status" value="3"/>
</dbReference>
<organism evidence="6 7">
    <name type="scientific">Ceutorhynchus assimilis</name>
    <name type="common">cabbage seed weevil</name>
    <dbReference type="NCBI Taxonomy" id="467358"/>
    <lineage>
        <taxon>Eukaryota</taxon>
        <taxon>Metazoa</taxon>
        <taxon>Ecdysozoa</taxon>
        <taxon>Arthropoda</taxon>
        <taxon>Hexapoda</taxon>
        <taxon>Insecta</taxon>
        <taxon>Pterygota</taxon>
        <taxon>Neoptera</taxon>
        <taxon>Endopterygota</taxon>
        <taxon>Coleoptera</taxon>
        <taxon>Polyphaga</taxon>
        <taxon>Cucujiformia</taxon>
        <taxon>Curculionidae</taxon>
        <taxon>Ceutorhynchinae</taxon>
        <taxon>Ceutorhynchus</taxon>
    </lineage>
</organism>
<dbReference type="InterPro" id="IPR001611">
    <property type="entry name" value="Leu-rich_rpt"/>
</dbReference>
<dbReference type="GO" id="GO:0005886">
    <property type="term" value="C:plasma membrane"/>
    <property type="evidence" value="ECO:0007669"/>
    <property type="project" value="TreeGrafter"/>
</dbReference>
<evidence type="ECO:0000313" key="7">
    <source>
        <dbReference type="Proteomes" id="UP001152799"/>
    </source>
</evidence>
<dbReference type="AlphaFoldDB" id="A0A9N9MZA4"/>
<dbReference type="EMBL" id="OU892285">
    <property type="protein sequence ID" value="CAG9773729.1"/>
    <property type="molecule type" value="Genomic_DNA"/>
</dbReference>
<keyword evidence="2 5" id="KW-0732">Signal</keyword>
<dbReference type="Gene3D" id="3.80.10.10">
    <property type="entry name" value="Ribonuclease Inhibitor"/>
    <property type="match status" value="3"/>
</dbReference>
<name>A0A9N9MZA4_9CUCU</name>
<evidence type="ECO:0000313" key="6">
    <source>
        <dbReference type="EMBL" id="CAG9773729.1"/>
    </source>
</evidence>
<dbReference type="SUPFAM" id="SSF52058">
    <property type="entry name" value="L domain-like"/>
    <property type="match status" value="1"/>
</dbReference>
<feature type="transmembrane region" description="Helical" evidence="4">
    <location>
        <begin position="419"/>
        <end position="441"/>
    </location>
</feature>
<dbReference type="PROSITE" id="PS51450">
    <property type="entry name" value="LRR"/>
    <property type="match status" value="2"/>
</dbReference>
<dbReference type="OrthoDB" id="635273at2759"/>
<keyword evidence="3" id="KW-0677">Repeat</keyword>
<dbReference type="PANTHER" id="PTHR24369:SF210">
    <property type="entry name" value="CHAOPTIN-RELATED"/>
    <property type="match status" value="1"/>
</dbReference>
<evidence type="ECO:0000256" key="1">
    <source>
        <dbReference type="ARBA" id="ARBA00022614"/>
    </source>
</evidence>
<accession>A0A9N9MZA4</accession>
<evidence type="ECO:0000256" key="3">
    <source>
        <dbReference type="ARBA" id="ARBA00022737"/>
    </source>
</evidence>